<evidence type="ECO:0000313" key="4">
    <source>
        <dbReference type="Proteomes" id="UP000253410"/>
    </source>
</evidence>
<protein>
    <recommendedName>
        <fullName evidence="5">DUF1640 domain-containing protein</fullName>
    </recommendedName>
</protein>
<accession>A0A365XNQ2</accession>
<comment type="caution">
    <text evidence="3">The sequence shown here is derived from an EMBL/GenBank/DDBJ whole genome shotgun (WGS) entry which is preliminary data.</text>
</comment>
<dbReference type="OrthoDB" id="680524at2"/>
<gene>
    <name evidence="3" type="ORF">DF182_31035</name>
</gene>
<keyword evidence="1" id="KW-0175">Coiled coil</keyword>
<evidence type="ECO:0000256" key="2">
    <source>
        <dbReference type="SAM" id="Phobius"/>
    </source>
</evidence>
<keyword evidence="2" id="KW-0812">Transmembrane</keyword>
<keyword evidence="2" id="KW-0472">Membrane</keyword>
<keyword evidence="4" id="KW-1185">Reference proteome</keyword>
<evidence type="ECO:0000313" key="3">
    <source>
        <dbReference type="EMBL" id="RBL87973.1"/>
    </source>
</evidence>
<dbReference type="AlphaFoldDB" id="A0A365XNQ2"/>
<name>A0A365XNQ2_9BACT</name>
<feature type="coiled-coil region" evidence="1">
    <location>
        <begin position="51"/>
        <end position="141"/>
    </location>
</feature>
<evidence type="ECO:0008006" key="5">
    <source>
        <dbReference type="Google" id="ProtNLM"/>
    </source>
</evidence>
<sequence length="174" mass="20048">MFANSLKIYDIFRLDLHLSDDKAMELVNELDTTICSHYDEKLSTLATKAELQLLEVRMENSIREIKETMATKAELKEVDNKVEQLKIQIEQTLVTKDAFVKEMKDLRAEIKSDFKEVFDKMDNMNNKMDGLNNNLNNKIDANYKDLNKFIKIIGVVKAVIILSGILGLLMAFKK</sequence>
<dbReference type="Proteomes" id="UP000253410">
    <property type="component" value="Unassembled WGS sequence"/>
</dbReference>
<dbReference type="EMBL" id="QFFJ01000003">
    <property type="protein sequence ID" value="RBL87973.1"/>
    <property type="molecule type" value="Genomic_DNA"/>
</dbReference>
<dbReference type="RefSeq" id="WP_113619801.1">
    <property type="nucleotide sequence ID" value="NZ_QFFJ01000003.1"/>
</dbReference>
<proteinExistence type="predicted"/>
<evidence type="ECO:0000256" key="1">
    <source>
        <dbReference type="SAM" id="Coils"/>
    </source>
</evidence>
<organism evidence="3 4">
    <name type="scientific">Chitinophaga flava</name>
    <dbReference type="NCBI Taxonomy" id="2259036"/>
    <lineage>
        <taxon>Bacteria</taxon>
        <taxon>Pseudomonadati</taxon>
        <taxon>Bacteroidota</taxon>
        <taxon>Chitinophagia</taxon>
        <taxon>Chitinophagales</taxon>
        <taxon>Chitinophagaceae</taxon>
        <taxon>Chitinophaga</taxon>
    </lineage>
</organism>
<reference evidence="3 4" key="1">
    <citation type="submission" date="2018-05" db="EMBL/GenBank/DDBJ databases">
        <title>Chitinophaga sp. K3CV102501T nov., isolated from isolated from a monsoon evergreen broad-leaved forest soil.</title>
        <authorList>
            <person name="Lv Y."/>
        </authorList>
    </citation>
    <scope>NUCLEOTIDE SEQUENCE [LARGE SCALE GENOMIC DNA]</scope>
    <source>
        <strain evidence="3 4">GDMCC 1.1325</strain>
    </source>
</reference>
<keyword evidence="2" id="KW-1133">Transmembrane helix</keyword>
<feature type="transmembrane region" description="Helical" evidence="2">
    <location>
        <begin position="152"/>
        <end position="172"/>
    </location>
</feature>